<evidence type="ECO:0000313" key="2">
    <source>
        <dbReference type="Proteomes" id="UP000323082"/>
    </source>
</evidence>
<organism evidence="1 2">
    <name type="scientific">Chryseobacterium sediminis</name>
    <dbReference type="NCBI Taxonomy" id="1679494"/>
    <lineage>
        <taxon>Bacteria</taxon>
        <taxon>Pseudomonadati</taxon>
        <taxon>Bacteroidota</taxon>
        <taxon>Flavobacteriia</taxon>
        <taxon>Flavobacteriales</taxon>
        <taxon>Weeksellaceae</taxon>
        <taxon>Chryseobacterium group</taxon>
        <taxon>Chryseobacterium</taxon>
    </lineage>
</organism>
<reference evidence="1 2" key="1">
    <citation type="journal article" date="2015" name="Int. J. Syst. Evol. Microbiol.">
        <title>Chryseobacterium sediminis sp. nov., isolated from a river sediment.</title>
        <authorList>
            <person name="Kampfer P."/>
            <person name="Busse H.J."/>
            <person name="McInroy J.A."/>
            <person name="Glaeser S.P."/>
        </authorList>
    </citation>
    <scope>NUCLEOTIDE SEQUENCE [LARGE SCALE GENOMIC DNA]</scope>
    <source>
        <strain evidence="1 2">IMT-174</strain>
    </source>
</reference>
<dbReference type="OrthoDB" id="1268113at2"/>
<gene>
    <name evidence="1" type="ORF">FW780_00295</name>
</gene>
<sequence length="74" mass="8941">MYPFNFDYSCWSSRLGDQQVCREAMVYNSGLQKSDKTNPFPFDFLFTKSGYCYADSRFFVNKFQLNNKYYNDYK</sequence>
<protein>
    <submittedName>
        <fullName evidence="1">Uncharacterized protein</fullName>
    </submittedName>
</protein>
<dbReference type="AlphaFoldDB" id="A0A5B2U759"/>
<proteinExistence type="predicted"/>
<dbReference type="EMBL" id="VUNZ01000001">
    <property type="protein sequence ID" value="KAA2222671.1"/>
    <property type="molecule type" value="Genomic_DNA"/>
</dbReference>
<accession>A0A5B2U759</accession>
<dbReference type="RefSeq" id="WP_149831679.1">
    <property type="nucleotide sequence ID" value="NZ_VUNZ01000001.1"/>
</dbReference>
<comment type="caution">
    <text evidence="1">The sequence shown here is derived from an EMBL/GenBank/DDBJ whole genome shotgun (WGS) entry which is preliminary data.</text>
</comment>
<evidence type="ECO:0000313" key="1">
    <source>
        <dbReference type="EMBL" id="KAA2222671.1"/>
    </source>
</evidence>
<name>A0A5B2U759_9FLAO</name>
<dbReference type="Proteomes" id="UP000323082">
    <property type="component" value="Unassembled WGS sequence"/>
</dbReference>